<dbReference type="PANTHER" id="PTHR31088">
    <property type="entry name" value="MEMBRANE-ASSOCIATED PROTEIN VIPP1, CHLOROPLASTIC"/>
    <property type="match status" value="1"/>
</dbReference>
<dbReference type="PANTHER" id="PTHR31088:SF6">
    <property type="entry name" value="PHAGE SHOCK PROTEIN A"/>
    <property type="match status" value="1"/>
</dbReference>
<feature type="region of interest" description="Disordered" evidence="3">
    <location>
        <begin position="222"/>
        <end position="254"/>
    </location>
</feature>
<evidence type="ECO:0000256" key="1">
    <source>
        <dbReference type="ARBA" id="ARBA00043985"/>
    </source>
</evidence>
<evidence type="ECO:0000256" key="3">
    <source>
        <dbReference type="SAM" id="MobiDB-lite"/>
    </source>
</evidence>
<gene>
    <name evidence="4" type="ORF">POL72_07780</name>
</gene>
<dbReference type="Proteomes" id="UP001217485">
    <property type="component" value="Unassembled WGS sequence"/>
</dbReference>
<keyword evidence="2" id="KW-0175">Coiled coil</keyword>
<proteinExistence type="inferred from homology"/>
<organism evidence="4 5">
    <name type="scientific">Sorangium atrum</name>
    <dbReference type="NCBI Taxonomy" id="2995308"/>
    <lineage>
        <taxon>Bacteria</taxon>
        <taxon>Pseudomonadati</taxon>
        <taxon>Myxococcota</taxon>
        <taxon>Polyangia</taxon>
        <taxon>Polyangiales</taxon>
        <taxon>Polyangiaceae</taxon>
        <taxon>Sorangium</taxon>
    </lineage>
</organism>
<feature type="coiled-coil region" evidence="2">
    <location>
        <begin position="115"/>
        <end position="149"/>
    </location>
</feature>
<evidence type="ECO:0000313" key="5">
    <source>
        <dbReference type="Proteomes" id="UP001217485"/>
    </source>
</evidence>
<reference evidence="4 5" key="1">
    <citation type="submission" date="2023-01" db="EMBL/GenBank/DDBJ databases">
        <title>Minimal conservation of predation-associated metabolite biosynthetic gene clusters underscores biosynthetic potential of Myxococcota including descriptions for ten novel species: Archangium lansinium sp. nov., Myxococcus landrumus sp. nov., Nannocystis bai.</title>
        <authorList>
            <person name="Ahearne A."/>
            <person name="Stevens C."/>
            <person name="Dowd S."/>
        </authorList>
    </citation>
    <scope>NUCLEOTIDE SEQUENCE [LARGE SCALE GENOMIC DNA]</scope>
    <source>
        <strain evidence="4 5">WIWO2</strain>
    </source>
</reference>
<feature type="compositionally biased region" description="Pro residues" evidence="3">
    <location>
        <begin position="225"/>
        <end position="237"/>
    </location>
</feature>
<feature type="compositionally biased region" description="Low complexity" evidence="3">
    <location>
        <begin position="238"/>
        <end position="254"/>
    </location>
</feature>
<accession>A0ABT5BU13</accession>
<dbReference type="InterPro" id="IPR007157">
    <property type="entry name" value="PspA_VIPP1"/>
</dbReference>
<dbReference type="RefSeq" id="WP_272094395.1">
    <property type="nucleotide sequence ID" value="NZ_JAQNDK010000001.1"/>
</dbReference>
<name>A0ABT5BU13_9BACT</name>
<comment type="caution">
    <text evidence="4">The sequence shown here is derived from an EMBL/GenBank/DDBJ whole genome shotgun (WGS) entry which is preliminary data.</text>
</comment>
<evidence type="ECO:0000313" key="4">
    <source>
        <dbReference type="EMBL" id="MDC0677640.1"/>
    </source>
</evidence>
<sequence length="278" mass="30501">MGIFARLATLIKSNLNDLISRSEDPEKMLNQVVIDMANQLIEAKKQVAVSIADEKRLAKQAEQEAAHAAEWERRAMLAIKAGDDALAKEALNRKKEHDQLATSYKDQWQKQKQAVDQLKTALRLLNNKIEEAKRKKNVLIARKKRAEAQKAIQETMSGLNNASAFETFDRMANKIDQIEAEAEAAGEIAEQYTGDTLAHRFGQLEATAGADDELLALKRKMGVLPPEPPPAAAPPPQVRVAGAGGAPAAAPQAEQDELAAAIAELEAEEQREQARMKR</sequence>
<protein>
    <submittedName>
        <fullName evidence="4">PspA/IM30 family protein</fullName>
    </submittedName>
</protein>
<keyword evidence="5" id="KW-1185">Reference proteome</keyword>
<dbReference type="EMBL" id="JAQNDK010000001">
    <property type="protein sequence ID" value="MDC0677640.1"/>
    <property type="molecule type" value="Genomic_DNA"/>
</dbReference>
<comment type="similarity">
    <text evidence="1">Belongs to the PspA/Vipp/IM30 family.</text>
</comment>
<dbReference type="Pfam" id="PF04012">
    <property type="entry name" value="PspA_IM30"/>
    <property type="match status" value="1"/>
</dbReference>
<evidence type="ECO:0000256" key="2">
    <source>
        <dbReference type="SAM" id="Coils"/>
    </source>
</evidence>